<organism evidence="3">
    <name type="scientific">Skeletonema marinoi</name>
    <dbReference type="NCBI Taxonomy" id="267567"/>
    <lineage>
        <taxon>Eukaryota</taxon>
        <taxon>Sar</taxon>
        <taxon>Stramenopiles</taxon>
        <taxon>Ochrophyta</taxon>
        <taxon>Bacillariophyta</taxon>
        <taxon>Coscinodiscophyceae</taxon>
        <taxon>Thalassiosirophycidae</taxon>
        <taxon>Thalassiosirales</taxon>
        <taxon>Skeletonemataceae</taxon>
        <taxon>Skeletonema</taxon>
        <taxon>Skeletonema marinoi-dohrnii complex</taxon>
    </lineage>
</organism>
<feature type="domain" description="SUZ" evidence="2">
    <location>
        <begin position="101"/>
        <end position="177"/>
    </location>
</feature>
<feature type="compositionally biased region" description="Polar residues" evidence="1">
    <location>
        <begin position="194"/>
        <end position="211"/>
    </location>
</feature>
<dbReference type="InterPro" id="IPR051937">
    <property type="entry name" value="R3H_domain_containing"/>
</dbReference>
<reference evidence="3" key="1">
    <citation type="submission" date="2021-01" db="EMBL/GenBank/DDBJ databases">
        <authorList>
            <person name="Corre E."/>
            <person name="Pelletier E."/>
            <person name="Niang G."/>
            <person name="Scheremetjew M."/>
            <person name="Finn R."/>
            <person name="Kale V."/>
            <person name="Holt S."/>
            <person name="Cochrane G."/>
            <person name="Meng A."/>
            <person name="Brown T."/>
            <person name="Cohen L."/>
        </authorList>
    </citation>
    <scope>NUCLEOTIDE SEQUENCE</scope>
    <source>
        <strain evidence="3">SM1012Den-03</strain>
    </source>
</reference>
<feature type="region of interest" description="Disordered" evidence="1">
    <location>
        <begin position="176"/>
        <end position="296"/>
    </location>
</feature>
<dbReference type="PANTHER" id="PTHR15672">
    <property type="entry name" value="CAMP-REGULATED PHOSPHOPROTEIN 21 RELATED R3H DOMAIN CONTAINING PROTEIN"/>
    <property type="match status" value="1"/>
</dbReference>
<protein>
    <recommendedName>
        <fullName evidence="2">SUZ domain-containing protein</fullName>
    </recommendedName>
</protein>
<feature type="compositionally biased region" description="Basic and acidic residues" evidence="1">
    <location>
        <begin position="176"/>
        <end position="190"/>
    </location>
</feature>
<dbReference type="InterPro" id="IPR024771">
    <property type="entry name" value="SUZ"/>
</dbReference>
<evidence type="ECO:0000259" key="2">
    <source>
        <dbReference type="PROSITE" id="PS51673"/>
    </source>
</evidence>
<feature type="compositionally biased region" description="Basic and acidic residues" evidence="1">
    <location>
        <begin position="284"/>
        <end position="295"/>
    </location>
</feature>
<accession>A0A7S2L8K4</accession>
<name>A0A7S2L8K4_9STRA</name>
<dbReference type="AlphaFoldDB" id="A0A7S2L8K4"/>
<gene>
    <name evidence="3" type="ORF">SMAR0320_LOCUS9635</name>
</gene>
<proteinExistence type="predicted"/>
<dbReference type="PROSITE" id="PS51673">
    <property type="entry name" value="SUZ"/>
    <property type="match status" value="1"/>
</dbReference>
<feature type="compositionally biased region" description="Polar residues" evidence="1">
    <location>
        <begin position="422"/>
        <end position="431"/>
    </location>
</feature>
<evidence type="ECO:0000256" key="1">
    <source>
        <dbReference type="SAM" id="MobiDB-lite"/>
    </source>
</evidence>
<dbReference type="Pfam" id="PF12752">
    <property type="entry name" value="SUZ"/>
    <property type="match status" value="1"/>
</dbReference>
<feature type="region of interest" description="Disordered" evidence="1">
    <location>
        <begin position="131"/>
        <end position="163"/>
    </location>
</feature>
<feature type="region of interest" description="Disordered" evidence="1">
    <location>
        <begin position="342"/>
        <end position="488"/>
    </location>
</feature>
<feature type="compositionally biased region" description="Low complexity" evidence="1">
    <location>
        <begin position="444"/>
        <end position="466"/>
    </location>
</feature>
<feature type="compositionally biased region" description="Low complexity" evidence="1">
    <location>
        <begin position="376"/>
        <end position="392"/>
    </location>
</feature>
<sequence length="488" mass="53423">MNRLGQKVLIVAPMENNSIIINNNNNSWSLQQQQQQQSSYPLGLIRLIKKEESCTPPHLLINLDLSLLVNYKNPRARNFVPNNNNTNNNNAEEGMRTLSDNMNAASLDNAAGVTSMPGPKKPNKKMVIMKRNSSSNTSGSGEGGANGKREGRSRRKKLEDREKAYEEARARIFGKEEKKEAERISDEKGESAAIQESLSPLNSCHSSFSAEENNEAPPTDLESADVSNGSHIVPSQLISGTTPKIRSASPSPEPPGSAVPASQVETEGEQKQGQSKTKAVYRNRQQEENDPDFRRRSAYVPAAAMGGVTPSGHMPPGVPYNMVNPYAVNPYSTVPGQHVMMQQQPPHFYPHPGQVTPQDPQSLHYPGYSQPRVFYPAQPQQPQSQPRSTEPQVQPSVVPRKTNDSSQAVAPRPENIAPQVNDARQPQTPSWGPNARLEVKSSEPAAPTNVATAKKATPAKITTPPAKNEKREIKTTTLYKDEDFPALG</sequence>
<dbReference type="PANTHER" id="PTHR15672:SF8">
    <property type="entry name" value="PROTEIN ENCORE"/>
    <property type="match status" value="1"/>
</dbReference>
<evidence type="ECO:0000313" key="3">
    <source>
        <dbReference type="EMBL" id="CAD9598917.1"/>
    </source>
</evidence>
<dbReference type="EMBL" id="HBGZ01013413">
    <property type="protein sequence ID" value="CAD9598917.1"/>
    <property type="molecule type" value="Transcribed_RNA"/>
</dbReference>
<feature type="compositionally biased region" description="Basic and acidic residues" evidence="1">
    <location>
        <begin position="467"/>
        <end position="488"/>
    </location>
</feature>